<protein>
    <submittedName>
        <fullName evidence="5">ABC transporter ATP-binding protein</fullName>
    </submittedName>
</protein>
<organism evidence="5 6">
    <name type="scientific">Rhodoplanes azumiensis</name>
    <dbReference type="NCBI Taxonomy" id="1897628"/>
    <lineage>
        <taxon>Bacteria</taxon>
        <taxon>Pseudomonadati</taxon>
        <taxon>Pseudomonadota</taxon>
        <taxon>Alphaproteobacteria</taxon>
        <taxon>Hyphomicrobiales</taxon>
        <taxon>Nitrobacteraceae</taxon>
        <taxon>Rhodoplanes</taxon>
    </lineage>
</organism>
<keyword evidence="6" id="KW-1185">Reference proteome</keyword>
<name>A0ABW5ACI3_9BRAD</name>
<evidence type="ECO:0000256" key="2">
    <source>
        <dbReference type="ARBA" id="ARBA00022741"/>
    </source>
</evidence>
<dbReference type="PROSITE" id="PS00211">
    <property type="entry name" value="ABC_TRANSPORTER_1"/>
    <property type="match status" value="1"/>
</dbReference>
<comment type="caution">
    <text evidence="5">The sequence shown here is derived from an EMBL/GenBank/DDBJ whole genome shotgun (WGS) entry which is preliminary data.</text>
</comment>
<evidence type="ECO:0000256" key="3">
    <source>
        <dbReference type="ARBA" id="ARBA00022840"/>
    </source>
</evidence>
<comment type="similarity">
    <text evidence="1">Belongs to the ABC transporter superfamily.</text>
</comment>
<keyword evidence="3 5" id="KW-0067">ATP-binding</keyword>
<dbReference type="CDD" id="cd03214">
    <property type="entry name" value="ABC_Iron-Siderophores_B12_Hemin"/>
    <property type="match status" value="1"/>
</dbReference>
<dbReference type="RefSeq" id="WP_378475869.1">
    <property type="nucleotide sequence ID" value="NZ_JBHUIW010000001.1"/>
</dbReference>
<gene>
    <name evidence="5" type="ORF">ACFSOX_00675</name>
</gene>
<evidence type="ECO:0000313" key="6">
    <source>
        <dbReference type="Proteomes" id="UP001597314"/>
    </source>
</evidence>
<dbReference type="InterPro" id="IPR003439">
    <property type="entry name" value="ABC_transporter-like_ATP-bd"/>
</dbReference>
<dbReference type="InterPro" id="IPR027417">
    <property type="entry name" value="P-loop_NTPase"/>
</dbReference>
<sequence>MTTLALHDVTVERRGARLLAGVSLALPATGAVAIVGPNGAGKSTLLRLLAGQAEPSSGMVRLGDTPLSALRPRERARSIGYVPQHFAPHWNLSVTDLVRLGAERGGGAVAGRSVADVIAAHNLVTLCARRWSALSGGERARVLLAMVLAVDPPILLADEPGASLDIRHRLALVETLAARGRDRLCVVVMHDLDLAFRHFDRIVLVDRGRIVADATADALFEDPRLDAAFGVRFVRLATEHGRLLQAAGAPPP</sequence>
<dbReference type="GO" id="GO:0005524">
    <property type="term" value="F:ATP binding"/>
    <property type="evidence" value="ECO:0007669"/>
    <property type="project" value="UniProtKB-KW"/>
</dbReference>
<dbReference type="PANTHER" id="PTHR42794:SF2">
    <property type="entry name" value="ABC TRANSPORTER ATP-BINDING PROTEIN"/>
    <property type="match status" value="1"/>
</dbReference>
<evidence type="ECO:0000256" key="1">
    <source>
        <dbReference type="ARBA" id="ARBA00005417"/>
    </source>
</evidence>
<feature type="domain" description="ABC transporter" evidence="4">
    <location>
        <begin position="4"/>
        <end position="232"/>
    </location>
</feature>
<dbReference type="Gene3D" id="3.40.50.300">
    <property type="entry name" value="P-loop containing nucleotide triphosphate hydrolases"/>
    <property type="match status" value="1"/>
</dbReference>
<dbReference type="Proteomes" id="UP001597314">
    <property type="component" value="Unassembled WGS sequence"/>
</dbReference>
<dbReference type="SMART" id="SM00382">
    <property type="entry name" value="AAA"/>
    <property type="match status" value="1"/>
</dbReference>
<evidence type="ECO:0000259" key="4">
    <source>
        <dbReference type="PROSITE" id="PS50893"/>
    </source>
</evidence>
<evidence type="ECO:0000313" key="5">
    <source>
        <dbReference type="EMBL" id="MFD2180654.1"/>
    </source>
</evidence>
<dbReference type="PANTHER" id="PTHR42794">
    <property type="entry name" value="HEMIN IMPORT ATP-BINDING PROTEIN HMUV"/>
    <property type="match status" value="1"/>
</dbReference>
<keyword evidence="2" id="KW-0547">Nucleotide-binding</keyword>
<reference evidence="6" key="1">
    <citation type="journal article" date="2019" name="Int. J. Syst. Evol. Microbiol.">
        <title>The Global Catalogue of Microorganisms (GCM) 10K type strain sequencing project: providing services to taxonomists for standard genome sequencing and annotation.</title>
        <authorList>
            <consortium name="The Broad Institute Genomics Platform"/>
            <consortium name="The Broad Institute Genome Sequencing Center for Infectious Disease"/>
            <person name="Wu L."/>
            <person name="Ma J."/>
        </authorList>
    </citation>
    <scope>NUCLEOTIDE SEQUENCE [LARGE SCALE GENOMIC DNA]</scope>
    <source>
        <strain evidence="6">CGMCC 1.6774</strain>
    </source>
</reference>
<proteinExistence type="inferred from homology"/>
<dbReference type="PROSITE" id="PS50893">
    <property type="entry name" value="ABC_TRANSPORTER_2"/>
    <property type="match status" value="1"/>
</dbReference>
<accession>A0ABW5ACI3</accession>
<dbReference type="InterPro" id="IPR017871">
    <property type="entry name" value="ABC_transporter-like_CS"/>
</dbReference>
<dbReference type="Pfam" id="PF00005">
    <property type="entry name" value="ABC_tran"/>
    <property type="match status" value="1"/>
</dbReference>
<dbReference type="InterPro" id="IPR003593">
    <property type="entry name" value="AAA+_ATPase"/>
</dbReference>
<dbReference type="SUPFAM" id="SSF52540">
    <property type="entry name" value="P-loop containing nucleoside triphosphate hydrolases"/>
    <property type="match status" value="1"/>
</dbReference>
<dbReference type="EMBL" id="JBHUIW010000001">
    <property type="protein sequence ID" value="MFD2180654.1"/>
    <property type="molecule type" value="Genomic_DNA"/>
</dbReference>